<keyword evidence="5 8" id="KW-0812">Transmembrane</keyword>
<feature type="transmembrane region" description="Helical" evidence="8">
    <location>
        <begin position="216"/>
        <end position="234"/>
    </location>
</feature>
<comment type="caution">
    <text evidence="9">The sequence shown here is derived from an EMBL/GenBank/DDBJ whole genome shotgun (WGS) entry which is preliminary data.</text>
</comment>
<feature type="transmembrane region" description="Helical" evidence="8">
    <location>
        <begin position="80"/>
        <end position="105"/>
    </location>
</feature>
<feature type="transmembrane region" description="Helical" evidence="8">
    <location>
        <begin position="7"/>
        <end position="26"/>
    </location>
</feature>
<dbReference type="PANTHER" id="PTHR34975:SF2">
    <property type="entry name" value="SPORE GERMINATION PROTEIN A2"/>
    <property type="match status" value="1"/>
</dbReference>
<keyword evidence="4" id="KW-0309">Germination</keyword>
<protein>
    <submittedName>
        <fullName evidence="9">GerAB/ArcD/ProY family transporter</fullName>
    </submittedName>
</protein>
<keyword evidence="6 8" id="KW-1133">Transmembrane helix</keyword>
<evidence type="ECO:0000256" key="1">
    <source>
        <dbReference type="ARBA" id="ARBA00004141"/>
    </source>
</evidence>
<dbReference type="Proteomes" id="UP000609346">
    <property type="component" value="Unassembled WGS sequence"/>
</dbReference>
<evidence type="ECO:0000256" key="6">
    <source>
        <dbReference type="ARBA" id="ARBA00022989"/>
    </source>
</evidence>
<feature type="transmembrane region" description="Helical" evidence="8">
    <location>
        <begin position="143"/>
        <end position="165"/>
    </location>
</feature>
<dbReference type="PANTHER" id="PTHR34975">
    <property type="entry name" value="SPORE GERMINATION PROTEIN A2"/>
    <property type="match status" value="1"/>
</dbReference>
<dbReference type="InterPro" id="IPR004761">
    <property type="entry name" value="Spore_GerAB"/>
</dbReference>
<evidence type="ECO:0000256" key="4">
    <source>
        <dbReference type="ARBA" id="ARBA00022544"/>
    </source>
</evidence>
<comment type="similarity">
    <text evidence="2">Belongs to the amino acid-polyamine-organocation (APC) superfamily. Spore germination protein (SGP) (TC 2.A.3.9) family.</text>
</comment>
<dbReference type="EMBL" id="JACXZA010000005">
    <property type="protein sequence ID" value="MBD3920916.1"/>
    <property type="molecule type" value="Genomic_DNA"/>
</dbReference>
<feature type="transmembrane region" description="Helical" evidence="8">
    <location>
        <begin position="117"/>
        <end position="136"/>
    </location>
</feature>
<accession>A0ABR8N0Y5</accession>
<evidence type="ECO:0000256" key="2">
    <source>
        <dbReference type="ARBA" id="ARBA00007998"/>
    </source>
</evidence>
<reference evidence="9 10" key="1">
    <citation type="submission" date="2020-09" db="EMBL/GenBank/DDBJ databases">
        <title>Paenibacillus sp. strain PR3 16S rRNA gene Genome sequencing and assembly.</title>
        <authorList>
            <person name="Kim J."/>
        </authorList>
    </citation>
    <scope>NUCLEOTIDE SEQUENCE [LARGE SCALE GENOMIC DNA]</scope>
    <source>
        <strain evidence="9 10">PR3</strain>
    </source>
</reference>
<feature type="transmembrane region" description="Helical" evidence="8">
    <location>
        <begin position="306"/>
        <end position="322"/>
    </location>
</feature>
<keyword evidence="3" id="KW-0813">Transport</keyword>
<evidence type="ECO:0000313" key="10">
    <source>
        <dbReference type="Proteomes" id="UP000609346"/>
    </source>
</evidence>
<feature type="transmembrane region" description="Helical" evidence="8">
    <location>
        <begin position="38"/>
        <end position="60"/>
    </location>
</feature>
<gene>
    <name evidence="9" type="ORF">H8B09_19275</name>
</gene>
<evidence type="ECO:0000256" key="7">
    <source>
        <dbReference type="ARBA" id="ARBA00023136"/>
    </source>
</evidence>
<keyword evidence="10" id="KW-1185">Reference proteome</keyword>
<evidence type="ECO:0000256" key="8">
    <source>
        <dbReference type="SAM" id="Phobius"/>
    </source>
</evidence>
<feature type="transmembrane region" description="Helical" evidence="8">
    <location>
        <begin position="334"/>
        <end position="354"/>
    </location>
</feature>
<feature type="transmembrane region" description="Helical" evidence="8">
    <location>
        <begin position="185"/>
        <end position="204"/>
    </location>
</feature>
<evidence type="ECO:0000256" key="3">
    <source>
        <dbReference type="ARBA" id="ARBA00022448"/>
    </source>
</evidence>
<proteinExistence type="inferred from homology"/>
<name>A0ABR8N0Y5_9BACL</name>
<sequence>MKIQISNGMFIAMILNIMYAKAIGVTQGVLARTVGQDMWLATLLGTIEGIVMMYLTYLVIRRTPDKDYIQLGQLLLGRWFSSLVALVIFAFFIVAFGPVMITFVYHLRDYFLPDAPLWIFVVTSLIVGTIGCYYGLEVMGRIAVIGLLFMFALNVLITIGSMQEFDIRNLLPIMESGAPKTAKASIHYLSDCAMATMMATLVLPVVKKVDQGHGRFGVFGIMGSGMMIIIWAILEGAVLSSEVTSQYTLSCMKLARNAHMGNFLQRYEMIMIALYSLPALFEVMFCIYGTSVCMSRIFGIKSNRPMIIPCCIMLGVFGYWIIKDHFRALDFLENYWPFIALPVAIGLPLVMILLRKMLGYKLQKKSA</sequence>
<evidence type="ECO:0000313" key="9">
    <source>
        <dbReference type="EMBL" id="MBD3920916.1"/>
    </source>
</evidence>
<evidence type="ECO:0000256" key="5">
    <source>
        <dbReference type="ARBA" id="ARBA00022692"/>
    </source>
</evidence>
<dbReference type="RefSeq" id="WP_191205229.1">
    <property type="nucleotide sequence ID" value="NZ_JACXZA010000005.1"/>
</dbReference>
<dbReference type="Pfam" id="PF03845">
    <property type="entry name" value="Spore_permease"/>
    <property type="match status" value="1"/>
</dbReference>
<organism evidence="9 10">
    <name type="scientific">Paenibacillus terricola</name>
    <dbReference type="NCBI Taxonomy" id="2763503"/>
    <lineage>
        <taxon>Bacteria</taxon>
        <taxon>Bacillati</taxon>
        <taxon>Bacillota</taxon>
        <taxon>Bacilli</taxon>
        <taxon>Bacillales</taxon>
        <taxon>Paenibacillaceae</taxon>
        <taxon>Paenibacillus</taxon>
    </lineage>
</organism>
<feature type="transmembrane region" description="Helical" evidence="8">
    <location>
        <begin position="269"/>
        <end position="294"/>
    </location>
</feature>
<comment type="subcellular location">
    <subcellularLocation>
        <location evidence="1">Membrane</location>
        <topology evidence="1">Multi-pass membrane protein</topology>
    </subcellularLocation>
</comment>
<keyword evidence="7 8" id="KW-0472">Membrane</keyword>